<dbReference type="Proteomes" id="UP000679220">
    <property type="component" value="Unassembled WGS sequence"/>
</dbReference>
<protein>
    <submittedName>
        <fullName evidence="1">Uncharacterized protein</fullName>
    </submittedName>
</protein>
<gene>
    <name evidence="1" type="ORF">KDU71_02450</name>
</gene>
<reference evidence="1" key="1">
    <citation type="journal article" date="2018" name="Int. J. Syst. Evol. Microbiol.">
        <title>Carboxylicivirga sediminis sp. nov., isolated from coastal sediment.</title>
        <authorList>
            <person name="Wang F.Q."/>
            <person name="Ren L.H."/>
            <person name="Zou R.J."/>
            <person name="Sun Y.Z."/>
            <person name="Liu X.J."/>
            <person name="Jiang F."/>
            <person name="Liu L.J."/>
        </authorList>
    </citation>
    <scope>NUCLEOTIDE SEQUENCE</scope>
    <source>
        <strain evidence="1">JR1</strain>
    </source>
</reference>
<name>A0A941IUV5_9BACT</name>
<reference evidence="1" key="2">
    <citation type="submission" date="2021-04" db="EMBL/GenBank/DDBJ databases">
        <authorList>
            <person name="Zhang T."/>
            <person name="Zhang Y."/>
            <person name="Lu D."/>
            <person name="Zuo D."/>
            <person name="Du Z."/>
        </authorList>
    </citation>
    <scope>NUCLEOTIDE SEQUENCE</scope>
    <source>
        <strain evidence="1">JR1</strain>
    </source>
</reference>
<dbReference type="EMBL" id="JAGTAR010000002">
    <property type="protein sequence ID" value="MBR8534405.1"/>
    <property type="molecule type" value="Genomic_DNA"/>
</dbReference>
<sequence length="81" mass="9537">MELKKIDDKTMAMQGSNDSIYSTLSALYSYYTISLENLERMDTQNHKGLNNIFLEYSRKVDEVKHLIYQYQCLMGFDPVEL</sequence>
<accession>A0A941IUV5</accession>
<organism evidence="1 2">
    <name type="scientific">Carboxylicivirga sediminis</name>
    <dbReference type="NCBI Taxonomy" id="2006564"/>
    <lineage>
        <taxon>Bacteria</taxon>
        <taxon>Pseudomonadati</taxon>
        <taxon>Bacteroidota</taxon>
        <taxon>Bacteroidia</taxon>
        <taxon>Marinilabiliales</taxon>
        <taxon>Marinilabiliaceae</taxon>
        <taxon>Carboxylicivirga</taxon>
    </lineage>
</organism>
<evidence type="ECO:0000313" key="2">
    <source>
        <dbReference type="Proteomes" id="UP000679220"/>
    </source>
</evidence>
<keyword evidence="2" id="KW-1185">Reference proteome</keyword>
<comment type="caution">
    <text evidence="1">The sequence shown here is derived from an EMBL/GenBank/DDBJ whole genome shotgun (WGS) entry which is preliminary data.</text>
</comment>
<dbReference type="RefSeq" id="WP_212188309.1">
    <property type="nucleotide sequence ID" value="NZ_JAGTAR010000002.1"/>
</dbReference>
<evidence type="ECO:0000313" key="1">
    <source>
        <dbReference type="EMBL" id="MBR8534405.1"/>
    </source>
</evidence>
<proteinExistence type="predicted"/>
<dbReference type="AlphaFoldDB" id="A0A941IUV5"/>